<keyword evidence="2" id="KW-1185">Reference proteome</keyword>
<organism evidence="1 2">
    <name type="scientific">Brassica carinata</name>
    <name type="common">Ethiopian mustard</name>
    <name type="synonym">Abyssinian cabbage</name>
    <dbReference type="NCBI Taxonomy" id="52824"/>
    <lineage>
        <taxon>Eukaryota</taxon>
        <taxon>Viridiplantae</taxon>
        <taxon>Streptophyta</taxon>
        <taxon>Embryophyta</taxon>
        <taxon>Tracheophyta</taxon>
        <taxon>Spermatophyta</taxon>
        <taxon>Magnoliopsida</taxon>
        <taxon>eudicotyledons</taxon>
        <taxon>Gunneridae</taxon>
        <taxon>Pentapetalae</taxon>
        <taxon>rosids</taxon>
        <taxon>malvids</taxon>
        <taxon>Brassicales</taxon>
        <taxon>Brassicaceae</taxon>
        <taxon>Brassiceae</taxon>
        <taxon>Brassica</taxon>
    </lineage>
</organism>
<protein>
    <submittedName>
        <fullName evidence="1">Uncharacterized protein</fullName>
    </submittedName>
</protein>
<reference evidence="1 2" key="1">
    <citation type="submission" date="2020-02" db="EMBL/GenBank/DDBJ databases">
        <authorList>
            <person name="Ma Q."/>
            <person name="Huang Y."/>
            <person name="Song X."/>
            <person name="Pei D."/>
        </authorList>
    </citation>
    <scope>NUCLEOTIDE SEQUENCE [LARGE SCALE GENOMIC DNA]</scope>
    <source>
        <strain evidence="1">Sxm20200214</strain>
        <tissue evidence="1">Leaf</tissue>
    </source>
</reference>
<accession>A0A8X7WMG7</accession>
<evidence type="ECO:0000313" key="1">
    <source>
        <dbReference type="EMBL" id="KAG2332136.1"/>
    </source>
</evidence>
<dbReference type="PANTHER" id="PTHR37727:SF1">
    <property type="entry name" value="ECOTROPIC VIRAL INTEGRATION SITE PROTEIN"/>
    <property type="match status" value="1"/>
</dbReference>
<dbReference type="Proteomes" id="UP000886595">
    <property type="component" value="Unassembled WGS sequence"/>
</dbReference>
<dbReference type="PANTHER" id="PTHR37727">
    <property type="entry name" value="ECOTROPIC VIRAL INTEGRATION SITE PROTEIN"/>
    <property type="match status" value="1"/>
</dbReference>
<dbReference type="EMBL" id="JAAMPC010000001">
    <property type="protein sequence ID" value="KAG2332136.1"/>
    <property type="molecule type" value="Genomic_DNA"/>
</dbReference>
<comment type="caution">
    <text evidence="1">The sequence shown here is derived from an EMBL/GenBank/DDBJ whole genome shotgun (WGS) entry which is preliminary data.</text>
</comment>
<dbReference type="AlphaFoldDB" id="A0A8X7WMG7"/>
<gene>
    <name evidence="1" type="ORF">Bca52824_003316</name>
</gene>
<evidence type="ECO:0000313" key="2">
    <source>
        <dbReference type="Proteomes" id="UP000886595"/>
    </source>
</evidence>
<sequence>MQPKLDDVGEMISSAIASDPQVQSLLTGTPYVWMTVLTEERRNFNASLGYYQQEQLAILLVYPNFRRQNQYIL</sequence>
<dbReference type="OrthoDB" id="2020323at2759"/>
<name>A0A8X7WMG7_BRACI</name>
<proteinExistence type="predicted"/>